<dbReference type="GeneID" id="87890737"/>
<evidence type="ECO:0000313" key="2">
    <source>
        <dbReference type="EMBL" id="KAK4647350.1"/>
    </source>
</evidence>
<comment type="caution">
    <text evidence="2">The sequence shown here is derived from an EMBL/GenBank/DDBJ whole genome shotgun (WGS) entry which is preliminary data.</text>
</comment>
<sequence>MHFFCCMFASSCDNIPSHQPRITENLDAMAILPSIPGLTVTVEVADRPTKEYDDPDADSMQIEMQRDEFDHHATPDLPYIIKYIEAKPGAFYHYRVSIQPRRFHYVSDHVGFTVVNDGRETGMTHLTFNDRVEKLGLSLVERTVGSTVSRTRGGNYINRFFCFSALNVVESDQFTTDQVKKQTARAKETGVLKVHLYHMDVSEGYKPQIISGSGTENERTVTMAEKSPQRAGLLTASRAPSFALGLIILGCTQQTTIMIRKNAPLRFLSSVIVRKRVSSKKALFRGQRSPAMSRR</sequence>
<protein>
    <recommendedName>
        <fullName evidence="1">DUF7918 domain-containing protein</fullName>
    </recommendedName>
</protein>
<dbReference type="Pfam" id="PF25534">
    <property type="entry name" value="DUF7918"/>
    <property type="match status" value="1"/>
</dbReference>
<keyword evidence="3" id="KW-1185">Reference proteome</keyword>
<organism evidence="2 3">
    <name type="scientific">Podospora bellae-mahoneyi</name>
    <dbReference type="NCBI Taxonomy" id="2093777"/>
    <lineage>
        <taxon>Eukaryota</taxon>
        <taxon>Fungi</taxon>
        <taxon>Dikarya</taxon>
        <taxon>Ascomycota</taxon>
        <taxon>Pezizomycotina</taxon>
        <taxon>Sordariomycetes</taxon>
        <taxon>Sordariomycetidae</taxon>
        <taxon>Sordariales</taxon>
        <taxon>Podosporaceae</taxon>
        <taxon>Podospora</taxon>
    </lineage>
</organism>
<dbReference type="PANTHER" id="PTHR36223:SF1">
    <property type="entry name" value="TRANSCRIPTION ELONGATION FACTOR EAF N-TERMINAL DOMAIN-CONTAINING PROTEIN"/>
    <property type="match status" value="1"/>
</dbReference>
<gene>
    <name evidence="2" type="ORF">QC761_0000030</name>
</gene>
<reference evidence="2 3" key="1">
    <citation type="journal article" date="2023" name="bioRxiv">
        <title>High-quality genome assemblies of four members of thePodospora anserinaspecies complex.</title>
        <authorList>
            <person name="Ament-Velasquez S.L."/>
            <person name="Vogan A.A."/>
            <person name="Wallerman O."/>
            <person name="Hartmann F."/>
            <person name="Gautier V."/>
            <person name="Silar P."/>
            <person name="Giraud T."/>
            <person name="Johannesson H."/>
        </authorList>
    </citation>
    <scope>NUCLEOTIDE SEQUENCE [LARGE SCALE GENOMIC DNA]</scope>
    <source>
        <strain evidence="2 3">CBS 112042</strain>
    </source>
</reference>
<dbReference type="PANTHER" id="PTHR36223">
    <property type="entry name" value="BETA-LACTAMASE-TYPE TRANSPEPTIDASE FOLD DOMAIN CONTAINING PROTEIN"/>
    <property type="match status" value="1"/>
</dbReference>
<dbReference type="InterPro" id="IPR057678">
    <property type="entry name" value="DUF7918"/>
</dbReference>
<proteinExistence type="predicted"/>
<name>A0ABR0FWL9_9PEZI</name>
<feature type="domain" description="DUF7918" evidence="1">
    <location>
        <begin position="37"/>
        <end position="226"/>
    </location>
</feature>
<dbReference type="RefSeq" id="XP_062736326.1">
    <property type="nucleotide sequence ID" value="XM_062871690.1"/>
</dbReference>
<dbReference type="Proteomes" id="UP001322138">
    <property type="component" value="Unassembled WGS sequence"/>
</dbReference>
<dbReference type="EMBL" id="JAFFGZ010000001">
    <property type="protein sequence ID" value="KAK4647350.1"/>
    <property type="molecule type" value="Genomic_DNA"/>
</dbReference>
<accession>A0ABR0FWL9</accession>
<evidence type="ECO:0000313" key="3">
    <source>
        <dbReference type="Proteomes" id="UP001322138"/>
    </source>
</evidence>
<evidence type="ECO:0000259" key="1">
    <source>
        <dbReference type="Pfam" id="PF25534"/>
    </source>
</evidence>